<dbReference type="EMBL" id="JBDXSU010000017">
    <property type="protein sequence ID" value="MFB5192096.1"/>
    <property type="molecule type" value="Genomic_DNA"/>
</dbReference>
<protein>
    <submittedName>
        <fullName evidence="1">Ethanolamine ammonia-lyase reactivating factor EutA</fullName>
    </submittedName>
</protein>
<dbReference type="Proteomes" id="UP001579974">
    <property type="component" value="Unassembled WGS sequence"/>
</dbReference>
<dbReference type="PANTHER" id="PTHR32432">
    <property type="entry name" value="CELL DIVISION PROTEIN FTSA-RELATED"/>
    <property type="match status" value="1"/>
</dbReference>
<dbReference type="RefSeq" id="WP_275472844.1">
    <property type="nucleotide sequence ID" value="NZ_CP162940.1"/>
</dbReference>
<evidence type="ECO:0000313" key="1">
    <source>
        <dbReference type="EMBL" id="MFB5192096.1"/>
    </source>
</evidence>
<accession>A0ABV5AIP6</accession>
<evidence type="ECO:0000313" key="2">
    <source>
        <dbReference type="Proteomes" id="UP001579974"/>
    </source>
</evidence>
<proteinExistence type="predicted"/>
<dbReference type="PANTHER" id="PTHR32432:SF13">
    <property type="entry name" value="ETHANOLAMINE AMMONIA-LYASE REACTIVASE EUTA"/>
    <property type="match status" value="1"/>
</dbReference>
<dbReference type="InterPro" id="IPR043129">
    <property type="entry name" value="ATPase_NBD"/>
</dbReference>
<dbReference type="InterPro" id="IPR009377">
    <property type="entry name" value="EutA"/>
</dbReference>
<reference evidence="1 2" key="1">
    <citation type="journal article" date="2024" name="Int. J. Mol. Sci.">
        <title>Exploration of Alicyclobacillus spp. Genome in Search of Antibiotic Resistance.</title>
        <authorList>
            <person name="Bucka-Kolendo J."/>
            <person name="Kiousi D.E."/>
            <person name="Dekowska A."/>
            <person name="Mikolajczuk-Szczyrba A."/>
            <person name="Karadedos D.M."/>
            <person name="Michael P."/>
            <person name="Galanis A."/>
            <person name="Sokolowska B."/>
        </authorList>
    </citation>
    <scope>NUCLEOTIDE SEQUENCE [LARGE SCALE GENOMIC DNA]</scope>
    <source>
        <strain evidence="1 2">KKP 3000</strain>
    </source>
</reference>
<keyword evidence="2" id="KW-1185">Reference proteome</keyword>
<comment type="caution">
    <text evidence="1">The sequence shown here is derived from an EMBL/GenBank/DDBJ whole genome shotgun (WGS) entry which is preliminary data.</text>
</comment>
<sequence>MDAQLWFTVEADGLPMYLHDIGDDHFHEEDGETSLETNGLWVSDNFQLMSVGVDIGSASTQVVFSKLTLERMGSALSSRYRVIGRESIYRSPIALTPYRDVHRIDAEALGSIIENAYQGARVSPNDVDTGAVILTGEAIRRENAQAISHLLSVQSGRFVCAIAGHNMEALLAAYGSGTVYLSYRHKARILNIDVGGGTTKFAVAERGKVVDTAAIHVGGRLIATDANGCITRLEPGGEAAARAVGIHLVEGERLTSQMKGRIAKWMAEQVYEAVVRPNAGAHGHRLFLTDPLAHRAPYAGIVFSGGVGEYVYDLESSDFGDLGPYLGRELRARFMHHSQVGPMLDASERIRATVLGASEYSLQISGNTLFLTSSKVLPVRNLQVVHAPCDLHHDIDPPRISKQIADHIKRFDLVDGQSDFALSFHWGGPPSYPRLRAFCEALVGAIPESFKGKRQVSLVLDGDIAQSVGRILTGELGVSSPLLVLDGILLQDFDFIDIGRMIQPAGVVPVTVKSLVFEMTQRDPSAAPHVH</sequence>
<gene>
    <name evidence="1" type="ORF">KKP3000_000889</name>
</gene>
<dbReference type="Pfam" id="PF06277">
    <property type="entry name" value="EutA"/>
    <property type="match status" value="1"/>
</dbReference>
<organism evidence="1 2">
    <name type="scientific">Alicyclobacillus fastidiosus</name>
    <dbReference type="NCBI Taxonomy" id="392011"/>
    <lineage>
        <taxon>Bacteria</taxon>
        <taxon>Bacillati</taxon>
        <taxon>Bacillota</taxon>
        <taxon>Bacilli</taxon>
        <taxon>Bacillales</taxon>
        <taxon>Alicyclobacillaceae</taxon>
        <taxon>Alicyclobacillus</taxon>
    </lineage>
</organism>
<dbReference type="InterPro" id="IPR050696">
    <property type="entry name" value="FtsA/MreB"/>
</dbReference>
<dbReference type="SUPFAM" id="SSF53067">
    <property type="entry name" value="Actin-like ATPase domain"/>
    <property type="match status" value="1"/>
</dbReference>
<name>A0ABV5AIP6_9BACL</name>